<feature type="compositionally biased region" description="Basic and acidic residues" evidence="1">
    <location>
        <begin position="178"/>
        <end position="192"/>
    </location>
</feature>
<keyword evidence="2" id="KW-1133">Transmembrane helix</keyword>
<organism evidence="3 4">
    <name type="scientific">Coprinellus micaceus</name>
    <name type="common">Glistening ink-cap mushroom</name>
    <name type="synonym">Coprinus micaceus</name>
    <dbReference type="NCBI Taxonomy" id="71717"/>
    <lineage>
        <taxon>Eukaryota</taxon>
        <taxon>Fungi</taxon>
        <taxon>Dikarya</taxon>
        <taxon>Basidiomycota</taxon>
        <taxon>Agaricomycotina</taxon>
        <taxon>Agaricomycetes</taxon>
        <taxon>Agaricomycetidae</taxon>
        <taxon>Agaricales</taxon>
        <taxon>Agaricineae</taxon>
        <taxon>Psathyrellaceae</taxon>
        <taxon>Coprinellus</taxon>
    </lineage>
</organism>
<evidence type="ECO:0000256" key="1">
    <source>
        <dbReference type="SAM" id="MobiDB-lite"/>
    </source>
</evidence>
<dbReference type="EMBL" id="QPFP01000062">
    <property type="protein sequence ID" value="TEB24893.1"/>
    <property type="molecule type" value="Genomic_DNA"/>
</dbReference>
<dbReference type="Proteomes" id="UP000298030">
    <property type="component" value="Unassembled WGS sequence"/>
</dbReference>
<keyword evidence="2" id="KW-0812">Transmembrane</keyword>
<keyword evidence="2" id="KW-0472">Membrane</keyword>
<proteinExistence type="predicted"/>
<gene>
    <name evidence="3" type="ORF">FA13DRAFT_1738907</name>
</gene>
<feature type="region of interest" description="Disordered" evidence="1">
    <location>
        <begin position="155"/>
        <end position="192"/>
    </location>
</feature>
<evidence type="ECO:0000313" key="3">
    <source>
        <dbReference type="EMBL" id="TEB24893.1"/>
    </source>
</evidence>
<evidence type="ECO:0000313" key="4">
    <source>
        <dbReference type="Proteomes" id="UP000298030"/>
    </source>
</evidence>
<reference evidence="3 4" key="1">
    <citation type="journal article" date="2019" name="Nat. Ecol. Evol.">
        <title>Megaphylogeny resolves global patterns of mushroom evolution.</title>
        <authorList>
            <person name="Varga T."/>
            <person name="Krizsan K."/>
            <person name="Foldi C."/>
            <person name="Dima B."/>
            <person name="Sanchez-Garcia M."/>
            <person name="Sanchez-Ramirez S."/>
            <person name="Szollosi G.J."/>
            <person name="Szarkandi J.G."/>
            <person name="Papp V."/>
            <person name="Albert L."/>
            <person name="Andreopoulos W."/>
            <person name="Angelini C."/>
            <person name="Antonin V."/>
            <person name="Barry K.W."/>
            <person name="Bougher N.L."/>
            <person name="Buchanan P."/>
            <person name="Buyck B."/>
            <person name="Bense V."/>
            <person name="Catcheside P."/>
            <person name="Chovatia M."/>
            <person name="Cooper J."/>
            <person name="Damon W."/>
            <person name="Desjardin D."/>
            <person name="Finy P."/>
            <person name="Geml J."/>
            <person name="Haridas S."/>
            <person name="Hughes K."/>
            <person name="Justo A."/>
            <person name="Karasinski D."/>
            <person name="Kautmanova I."/>
            <person name="Kiss B."/>
            <person name="Kocsube S."/>
            <person name="Kotiranta H."/>
            <person name="LaButti K.M."/>
            <person name="Lechner B.E."/>
            <person name="Liimatainen K."/>
            <person name="Lipzen A."/>
            <person name="Lukacs Z."/>
            <person name="Mihaltcheva S."/>
            <person name="Morgado L.N."/>
            <person name="Niskanen T."/>
            <person name="Noordeloos M.E."/>
            <person name="Ohm R.A."/>
            <person name="Ortiz-Santana B."/>
            <person name="Ovrebo C."/>
            <person name="Racz N."/>
            <person name="Riley R."/>
            <person name="Savchenko A."/>
            <person name="Shiryaev A."/>
            <person name="Soop K."/>
            <person name="Spirin V."/>
            <person name="Szebenyi C."/>
            <person name="Tomsovsky M."/>
            <person name="Tulloss R.E."/>
            <person name="Uehling J."/>
            <person name="Grigoriev I.V."/>
            <person name="Vagvolgyi C."/>
            <person name="Papp T."/>
            <person name="Martin F.M."/>
            <person name="Miettinen O."/>
            <person name="Hibbett D.S."/>
            <person name="Nagy L.G."/>
        </authorList>
    </citation>
    <scope>NUCLEOTIDE SEQUENCE [LARGE SCALE GENOMIC DNA]</scope>
    <source>
        <strain evidence="3 4">FP101781</strain>
    </source>
</reference>
<keyword evidence="4" id="KW-1185">Reference proteome</keyword>
<comment type="caution">
    <text evidence="3">The sequence shown here is derived from an EMBL/GenBank/DDBJ whole genome shotgun (WGS) entry which is preliminary data.</text>
</comment>
<sequence length="192" mass="21133">MSVVNLGMEVYGLWRLPAKRSSLLDEYLGYPCYAFHSQWLTEGSTHVLGNSIRLYFALATTAIVLITAIATLYLRYRGGQGRLVQVIQRDGGAYCLTIAAVMSLTGINEGPAASGFNFLIPILAQRLLINLRKAVNMGTWSYASSLLFKPATPDPNGAFPDNHNSQLTERMPVDLDATEVRESQDTRMRASS</sequence>
<feature type="non-terminal residue" evidence="3">
    <location>
        <position position="192"/>
    </location>
</feature>
<accession>A0A4Y7SSP6</accession>
<name>A0A4Y7SSP6_COPMI</name>
<dbReference type="OrthoDB" id="3035007at2759"/>
<dbReference type="AlphaFoldDB" id="A0A4Y7SSP6"/>
<protein>
    <submittedName>
        <fullName evidence="3">Uncharacterized protein</fullName>
    </submittedName>
</protein>
<evidence type="ECO:0000256" key="2">
    <source>
        <dbReference type="SAM" id="Phobius"/>
    </source>
</evidence>
<feature type="transmembrane region" description="Helical" evidence="2">
    <location>
        <begin position="54"/>
        <end position="74"/>
    </location>
</feature>